<keyword evidence="5 13" id="KW-0812">Transmembrane</keyword>
<keyword evidence="11" id="KW-0407">Ion channel</keyword>
<dbReference type="OrthoDB" id="7626281at2"/>
<feature type="transmembrane region" description="Helical" evidence="13">
    <location>
        <begin position="114"/>
        <end position="136"/>
    </location>
</feature>
<evidence type="ECO:0000256" key="6">
    <source>
        <dbReference type="ARBA" id="ARBA00022826"/>
    </source>
</evidence>
<dbReference type="PANTHER" id="PTHR31462:SF5">
    <property type="entry name" value="ENDOSOMAL_LYSOSOMAL PROTON CHANNEL TMEM175"/>
    <property type="match status" value="1"/>
</dbReference>
<evidence type="ECO:0000313" key="15">
    <source>
        <dbReference type="Proteomes" id="UP000318413"/>
    </source>
</evidence>
<dbReference type="GO" id="GO:0016020">
    <property type="term" value="C:membrane"/>
    <property type="evidence" value="ECO:0007669"/>
    <property type="project" value="UniProtKB-SubCell"/>
</dbReference>
<keyword evidence="3" id="KW-0813">Transport</keyword>
<keyword evidence="10 13" id="KW-0472">Membrane</keyword>
<feature type="transmembrane region" description="Helical" evidence="13">
    <location>
        <begin position="85"/>
        <end position="102"/>
    </location>
</feature>
<evidence type="ECO:0000256" key="8">
    <source>
        <dbReference type="ARBA" id="ARBA00022989"/>
    </source>
</evidence>
<keyword evidence="9" id="KW-0406">Ion transport</keyword>
<dbReference type="PANTHER" id="PTHR31462">
    <property type="entry name" value="ENDOSOMAL/LYSOSOMAL POTASSIUM CHANNEL TMEM175"/>
    <property type="match status" value="1"/>
</dbReference>
<sequence>MFGEMAKMGTINKERFVLFSDGVFAIILTLLVLDLKVPESLGLAGLRTATPGLLVHAGAFFVIGMAWITHHHFLEHVERIGSNMLGYNLLVLFWITLVPFGARTAAEHPYDGLGAAIMVASIALNLASLLLMAWFGDYESVTHDPIMQPLRRRRGRYFLAYLAIALIVTMLCFDSPWFGYGFLMWGASVLWVAPPSVVHARLVAEENG</sequence>
<gene>
    <name evidence="14" type="ORF">EAH84_01190</name>
</gene>
<dbReference type="RefSeq" id="WP_140866449.1">
    <property type="nucleotide sequence ID" value="NZ_RCZK01000001.1"/>
</dbReference>
<protein>
    <submittedName>
        <fullName evidence="14">DUF1211 domain-containing protein</fullName>
    </submittedName>
</protein>
<dbReference type="Pfam" id="PF06736">
    <property type="entry name" value="TMEM175"/>
    <property type="match status" value="1"/>
</dbReference>
<evidence type="ECO:0000256" key="2">
    <source>
        <dbReference type="ARBA" id="ARBA00006920"/>
    </source>
</evidence>
<proteinExistence type="inferred from homology"/>
<evidence type="ECO:0000256" key="10">
    <source>
        <dbReference type="ARBA" id="ARBA00023136"/>
    </source>
</evidence>
<comment type="catalytic activity">
    <reaction evidence="12">
        <text>K(+)(in) = K(+)(out)</text>
        <dbReference type="Rhea" id="RHEA:29463"/>
        <dbReference type="ChEBI" id="CHEBI:29103"/>
    </reaction>
</comment>
<evidence type="ECO:0000256" key="12">
    <source>
        <dbReference type="ARBA" id="ARBA00034430"/>
    </source>
</evidence>
<feature type="transmembrane region" description="Helical" evidence="13">
    <location>
        <begin position="53"/>
        <end position="73"/>
    </location>
</feature>
<accession>A0A502CRJ5</accession>
<feature type="transmembrane region" description="Helical" evidence="13">
    <location>
        <begin position="16"/>
        <end position="33"/>
    </location>
</feature>
<dbReference type="Proteomes" id="UP000318413">
    <property type="component" value="Unassembled WGS sequence"/>
</dbReference>
<evidence type="ECO:0000256" key="1">
    <source>
        <dbReference type="ARBA" id="ARBA00004141"/>
    </source>
</evidence>
<dbReference type="AlphaFoldDB" id="A0A502CRJ5"/>
<evidence type="ECO:0000256" key="13">
    <source>
        <dbReference type="SAM" id="Phobius"/>
    </source>
</evidence>
<evidence type="ECO:0000256" key="4">
    <source>
        <dbReference type="ARBA" id="ARBA00022538"/>
    </source>
</evidence>
<evidence type="ECO:0000256" key="7">
    <source>
        <dbReference type="ARBA" id="ARBA00022958"/>
    </source>
</evidence>
<feature type="transmembrane region" description="Helical" evidence="13">
    <location>
        <begin position="157"/>
        <end position="177"/>
    </location>
</feature>
<comment type="similarity">
    <text evidence="2">Belongs to the TMEM175 family.</text>
</comment>
<evidence type="ECO:0000256" key="5">
    <source>
        <dbReference type="ARBA" id="ARBA00022692"/>
    </source>
</evidence>
<reference evidence="14 15" key="1">
    <citation type="journal article" date="2019" name="Environ. Microbiol.">
        <title>Species interactions and distinct microbial communities in high Arctic permafrost affected cryosols are associated with the CH4 and CO2 gas fluxes.</title>
        <authorList>
            <person name="Altshuler I."/>
            <person name="Hamel J."/>
            <person name="Turney S."/>
            <person name="Magnuson E."/>
            <person name="Levesque R."/>
            <person name="Greer C."/>
            <person name="Whyte L.G."/>
        </authorList>
    </citation>
    <scope>NUCLEOTIDE SEQUENCE [LARGE SCALE GENOMIC DNA]</scope>
    <source>
        <strain evidence="14 15">S5.1</strain>
    </source>
</reference>
<comment type="caution">
    <text evidence="14">The sequence shown here is derived from an EMBL/GenBank/DDBJ whole genome shotgun (WGS) entry which is preliminary data.</text>
</comment>
<keyword evidence="8 13" id="KW-1133">Transmembrane helix</keyword>
<dbReference type="GO" id="GO:0015252">
    <property type="term" value="F:proton channel activity"/>
    <property type="evidence" value="ECO:0007669"/>
    <property type="project" value="InterPro"/>
</dbReference>
<dbReference type="GO" id="GO:0005267">
    <property type="term" value="F:potassium channel activity"/>
    <property type="evidence" value="ECO:0007669"/>
    <property type="project" value="UniProtKB-KW"/>
</dbReference>
<name>A0A502CRJ5_9SPHN</name>
<organism evidence="14 15">
    <name type="scientific">Sphingomonas oligophenolica</name>
    <dbReference type="NCBI Taxonomy" id="301154"/>
    <lineage>
        <taxon>Bacteria</taxon>
        <taxon>Pseudomonadati</taxon>
        <taxon>Pseudomonadota</taxon>
        <taxon>Alphaproteobacteria</taxon>
        <taxon>Sphingomonadales</taxon>
        <taxon>Sphingomonadaceae</taxon>
        <taxon>Sphingomonas</taxon>
    </lineage>
</organism>
<evidence type="ECO:0000256" key="11">
    <source>
        <dbReference type="ARBA" id="ARBA00023303"/>
    </source>
</evidence>
<dbReference type="InterPro" id="IPR010617">
    <property type="entry name" value="TMEM175-like"/>
</dbReference>
<evidence type="ECO:0000313" key="14">
    <source>
        <dbReference type="EMBL" id="TPG15453.1"/>
    </source>
</evidence>
<evidence type="ECO:0000256" key="3">
    <source>
        <dbReference type="ARBA" id="ARBA00022448"/>
    </source>
</evidence>
<keyword evidence="15" id="KW-1185">Reference proteome</keyword>
<keyword evidence="4" id="KW-0633">Potassium transport</keyword>
<evidence type="ECO:0000256" key="9">
    <source>
        <dbReference type="ARBA" id="ARBA00023065"/>
    </source>
</evidence>
<keyword evidence="7" id="KW-0630">Potassium</keyword>
<dbReference type="EMBL" id="RCZK01000001">
    <property type="protein sequence ID" value="TPG15453.1"/>
    <property type="molecule type" value="Genomic_DNA"/>
</dbReference>
<keyword evidence="6" id="KW-0631">Potassium channel</keyword>
<comment type="subcellular location">
    <subcellularLocation>
        <location evidence="1">Membrane</location>
        <topology evidence="1">Multi-pass membrane protein</topology>
    </subcellularLocation>
</comment>